<keyword evidence="3" id="KW-1185">Reference proteome</keyword>
<protein>
    <submittedName>
        <fullName evidence="2">Nucleoside-diphosphate-sugar epimerase</fullName>
    </submittedName>
</protein>
<evidence type="ECO:0000313" key="2">
    <source>
        <dbReference type="EMBL" id="MBB4743630.1"/>
    </source>
</evidence>
<accession>A0A7W7H431</accession>
<sequence>MRIVVTGASGNIGTALLDRLAAHDEVSEIAGIARRVPPVDAGPPYDRVAWHRLDVAGSGAAAQLAAIFRGAAAVVHLAWHIVGGHDRRAQARTNRVGSTAVLAAAIQAGVPQLVHLSSAAVYSPRTGDVVVPESWPRRGCERSAYSRDKVAVEDLLDRVEAERPGLRIARIRPPAVLQPAAAGDLARLALGRVAPLARPVGARALVLPLPAGATMQVAAAPDVADLVTRAVLARAAGPFNVADPPVLTARVLARLLGGRHLPAPRPVVRGLLGAAWALGLQPLDASWADLLLDTPLLDCSRAEAVLGWRPRHDARLTVLATRRAIAGGVGTASPRLRPAGR</sequence>
<organism evidence="2 3">
    <name type="scientific">Actinoplanes octamycinicus</name>
    <dbReference type="NCBI Taxonomy" id="135948"/>
    <lineage>
        <taxon>Bacteria</taxon>
        <taxon>Bacillati</taxon>
        <taxon>Actinomycetota</taxon>
        <taxon>Actinomycetes</taxon>
        <taxon>Micromonosporales</taxon>
        <taxon>Micromonosporaceae</taxon>
        <taxon>Actinoplanes</taxon>
    </lineage>
</organism>
<feature type="domain" description="NAD-dependent epimerase/dehydratase" evidence="1">
    <location>
        <begin position="3"/>
        <end position="233"/>
    </location>
</feature>
<dbReference type="EMBL" id="JACHNB010000001">
    <property type="protein sequence ID" value="MBB4743630.1"/>
    <property type="molecule type" value="Genomic_DNA"/>
</dbReference>
<gene>
    <name evidence="2" type="ORF">BJY16_007089</name>
</gene>
<dbReference type="RefSeq" id="WP_185043892.1">
    <property type="nucleotide sequence ID" value="NZ_BAABFG010000005.1"/>
</dbReference>
<dbReference type="SUPFAM" id="SSF51735">
    <property type="entry name" value="NAD(P)-binding Rossmann-fold domains"/>
    <property type="match status" value="1"/>
</dbReference>
<evidence type="ECO:0000313" key="3">
    <source>
        <dbReference type="Proteomes" id="UP000546162"/>
    </source>
</evidence>
<dbReference type="InterPro" id="IPR001509">
    <property type="entry name" value="Epimerase_deHydtase"/>
</dbReference>
<dbReference type="AlphaFoldDB" id="A0A7W7H431"/>
<dbReference type="PANTHER" id="PTHR48079:SF6">
    <property type="entry name" value="NAD(P)-BINDING DOMAIN-CONTAINING PROTEIN-RELATED"/>
    <property type="match status" value="1"/>
</dbReference>
<dbReference type="Pfam" id="PF01370">
    <property type="entry name" value="Epimerase"/>
    <property type="match status" value="1"/>
</dbReference>
<name>A0A7W7H431_9ACTN</name>
<comment type="caution">
    <text evidence="2">The sequence shown here is derived from an EMBL/GenBank/DDBJ whole genome shotgun (WGS) entry which is preliminary data.</text>
</comment>
<dbReference type="GO" id="GO:0005737">
    <property type="term" value="C:cytoplasm"/>
    <property type="evidence" value="ECO:0007669"/>
    <property type="project" value="TreeGrafter"/>
</dbReference>
<dbReference type="Gene3D" id="3.40.50.720">
    <property type="entry name" value="NAD(P)-binding Rossmann-like Domain"/>
    <property type="match status" value="1"/>
</dbReference>
<dbReference type="PANTHER" id="PTHR48079">
    <property type="entry name" value="PROTEIN YEEZ"/>
    <property type="match status" value="1"/>
</dbReference>
<dbReference type="InterPro" id="IPR051783">
    <property type="entry name" value="NAD(P)-dependent_oxidoreduct"/>
</dbReference>
<evidence type="ECO:0000259" key="1">
    <source>
        <dbReference type="Pfam" id="PF01370"/>
    </source>
</evidence>
<proteinExistence type="predicted"/>
<reference evidence="2 3" key="1">
    <citation type="submission" date="2020-08" db="EMBL/GenBank/DDBJ databases">
        <title>Sequencing the genomes of 1000 actinobacteria strains.</title>
        <authorList>
            <person name="Klenk H.-P."/>
        </authorList>
    </citation>
    <scope>NUCLEOTIDE SEQUENCE [LARGE SCALE GENOMIC DNA]</scope>
    <source>
        <strain evidence="2 3">DSM 45809</strain>
    </source>
</reference>
<dbReference type="GO" id="GO:0004029">
    <property type="term" value="F:aldehyde dehydrogenase (NAD+) activity"/>
    <property type="evidence" value="ECO:0007669"/>
    <property type="project" value="TreeGrafter"/>
</dbReference>
<dbReference type="Proteomes" id="UP000546162">
    <property type="component" value="Unassembled WGS sequence"/>
</dbReference>
<dbReference type="InterPro" id="IPR036291">
    <property type="entry name" value="NAD(P)-bd_dom_sf"/>
</dbReference>